<accession>A0AAD5XGW4</accession>
<name>A0AAD5XGW4_9FUNG</name>
<protein>
    <submittedName>
        <fullName evidence="2">Uncharacterized protein</fullName>
    </submittedName>
</protein>
<feature type="compositionally biased region" description="Low complexity" evidence="1">
    <location>
        <begin position="53"/>
        <end position="65"/>
    </location>
</feature>
<feature type="region of interest" description="Disordered" evidence="1">
    <location>
        <begin position="108"/>
        <end position="151"/>
    </location>
</feature>
<organism evidence="2 3">
    <name type="scientific">Physocladia obscura</name>
    <dbReference type="NCBI Taxonomy" id="109957"/>
    <lineage>
        <taxon>Eukaryota</taxon>
        <taxon>Fungi</taxon>
        <taxon>Fungi incertae sedis</taxon>
        <taxon>Chytridiomycota</taxon>
        <taxon>Chytridiomycota incertae sedis</taxon>
        <taxon>Chytridiomycetes</taxon>
        <taxon>Chytridiales</taxon>
        <taxon>Chytriomycetaceae</taxon>
        <taxon>Physocladia</taxon>
    </lineage>
</organism>
<evidence type="ECO:0000313" key="3">
    <source>
        <dbReference type="Proteomes" id="UP001211907"/>
    </source>
</evidence>
<feature type="compositionally biased region" description="Basic and acidic residues" evidence="1">
    <location>
        <begin position="38"/>
        <end position="47"/>
    </location>
</feature>
<feature type="compositionally biased region" description="Polar residues" evidence="1">
    <location>
        <begin position="111"/>
        <end position="122"/>
    </location>
</feature>
<feature type="region of interest" description="Disordered" evidence="1">
    <location>
        <begin position="29"/>
        <end position="75"/>
    </location>
</feature>
<feature type="compositionally biased region" description="Low complexity" evidence="1">
    <location>
        <begin position="132"/>
        <end position="148"/>
    </location>
</feature>
<evidence type="ECO:0000313" key="2">
    <source>
        <dbReference type="EMBL" id="KAJ3124992.1"/>
    </source>
</evidence>
<dbReference type="AlphaFoldDB" id="A0AAD5XGW4"/>
<keyword evidence="3" id="KW-1185">Reference proteome</keyword>
<dbReference type="EMBL" id="JADGJH010000637">
    <property type="protein sequence ID" value="KAJ3124992.1"/>
    <property type="molecule type" value="Genomic_DNA"/>
</dbReference>
<dbReference type="Proteomes" id="UP001211907">
    <property type="component" value="Unassembled WGS sequence"/>
</dbReference>
<proteinExistence type="predicted"/>
<sequence length="308" mass="34853">MFCVEELCADPEHFGRTANSSEDSISISNTIETTSGRNKADKTEFRPKTSRTPPNINLNNNQNQPDDWDNTNRSDRNSAKHIALTTVKLPGEIPILQSLELRKLALPSPMSPQKKQIAQQDVITIESDEDSSSLSKASSSHHQQQKQQTRLYSRKASKLKIISYWLMETSKIRDGTDFNKQDILLSIRGNSFELSAGSVEDLPAVEQIRSFKYLHVQKHLLLLIMKFPDKSTISFIANDDANASSFLEVVTDLLGVKHQHDLSGEPLPYIRSIIESFFNYLRHKKKPVPVRIPYADNLKPNTVNTVPR</sequence>
<gene>
    <name evidence="2" type="ORF">HK100_011035</name>
</gene>
<comment type="caution">
    <text evidence="2">The sequence shown here is derived from an EMBL/GenBank/DDBJ whole genome shotgun (WGS) entry which is preliminary data.</text>
</comment>
<evidence type="ECO:0000256" key="1">
    <source>
        <dbReference type="SAM" id="MobiDB-lite"/>
    </source>
</evidence>
<reference evidence="2" key="1">
    <citation type="submission" date="2020-05" db="EMBL/GenBank/DDBJ databases">
        <title>Phylogenomic resolution of chytrid fungi.</title>
        <authorList>
            <person name="Stajich J.E."/>
            <person name="Amses K."/>
            <person name="Simmons R."/>
            <person name="Seto K."/>
            <person name="Myers J."/>
            <person name="Bonds A."/>
            <person name="Quandt C.A."/>
            <person name="Barry K."/>
            <person name="Liu P."/>
            <person name="Grigoriev I."/>
            <person name="Longcore J.E."/>
            <person name="James T.Y."/>
        </authorList>
    </citation>
    <scope>NUCLEOTIDE SEQUENCE</scope>
    <source>
        <strain evidence="2">JEL0513</strain>
    </source>
</reference>